<evidence type="ECO:0000256" key="6">
    <source>
        <dbReference type="ARBA" id="ARBA00022870"/>
    </source>
</evidence>
<keyword evidence="4 10" id="KW-0812">Transmembrane</keyword>
<dbReference type="Proteomes" id="UP000247278">
    <property type="component" value="Segment"/>
</dbReference>
<keyword evidence="9 10" id="KW-0407">Ion channel</keyword>
<sequence length="79" mass="9332">MHPRDIIVIIIGITLLAATVIVWLKALALYLRDRRERRFFNRLERLLSTKEDEGYESNEEEAAELMERGNELGFDFNLH</sequence>
<dbReference type="Pfam" id="PF00558">
    <property type="entry name" value="Vpu"/>
    <property type="match status" value="1"/>
</dbReference>
<evidence type="ECO:0000256" key="2">
    <source>
        <dbReference type="ARBA" id="ARBA00022553"/>
    </source>
</evidence>
<dbReference type="EMBL" id="FJ424863">
    <property type="protein sequence ID" value="ACM63171.1"/>
    <property type="molecule type" value="Genomic_RNA"/>
</dbReference>
<dbReference type="GO" id="GO:0019076">
    <property type="term" value="P:viral release from host cell"/>
    <property type="evidence" value="ECO:0007669"/>
    <property type="project" value="UniProtKB-UniRule"/>
</dbReference>
<protein>
    <recommendedName>
        <fullName evidence="10">Protein Vpu</fullName>
    </recommendedName>
    <alternativeName>
        <fullName evidence="10">U ORF protein</fullName>
    </alternativeName>
    <alternativeName>
        <fullName evidence="10">Viral protein U</fullName>
    </alternativeName>
</protein>
<comment type="similarity">
    <text evidence="10">Belongs to the HIV-1 VPU protein family.</text>
</comment>
<evidence type="ECO:0000256" key="4">
    <source>
        <dbReference type="ARBA" id="ARBA00022692"/>
    </source>
</evidence>
<organismHost>
    <name type="scientific">Cercopithecidae</name>
    <name type="common">Old World monkeys</name>
    <dbReference type="NCBI Taxonomy" id="9527"/>
</organismHost>
<evidence type="ECO:0000256" key="8">
    <source>
        <dbReference type="ARBA" id="ARBA00023136"/>
    </source>
</evidence>
<organismHost>
    <name type="scientific">Pan troglodytes</name>
    <name type="common">Chimpanzee</name>
    <dbReference type="NCBI Taxonomy" id="9598"/>
</organismHost>
<evidence type="ECO:0000256" key="7">
    <source>
        <dbReference type="ARBA" id="ARBA00023065"/>
    </source>
</evidence>
<reference evidence="11 12" key="1">
    <citation type="journal article" date="2009" name="J. Virol.">
        <title>Origin and biology of simian immunodeficiency virus in wild-living western gorillas.</title>
        <authorList>
            <person name="Takehisa J."/>
            <person name="Kraus M.H."/>
            <person name="Ayouba A."/>
            <person name="Bailes E."/>
            <person name="Van Heuverswyn F."/>
            <person name="Decker J.M."/>
            <person name="Li Y."/>
            <person name="Rudicell R.S."/>
            <person name="Learn G.H."/>
            <person name="Neel C."/>
            <person name="Ngole E.M."/>
            <person name="Shaw G.M."/>
            <person name="Peeters M."/>
            <person name="Sharp P.M."/>
            <person name="Hahn B.H."/>
        </authorList>
    </citation>
    <scope>NUCLEOTIDE SEQUENCE [LARGE SCALE GENOMIC DNA]</scope>
    <source>
        <strain evidence="11">SIVgorCP2135con</strain>
    </source>
</reference>
<feature type="transmembrane region" description="Helical" evidence="10">
    <location>
        <begin position="6"/>
        <end position="31"/>
    </location>
</feature>
<evidence type="ECO:0000256" key="10">
    <source>
        <dbReference type="RuleBase" id="RU364058"/>
    </source>
</evidence>
<keyword evidence="8 10" id="KW-0472">Membrane</keyword>
<evidence type="ECO:0000313" key="12">
    <source>
        <dbReference type="Proteomes" id="UP000247278"/>
    </source>
</evidence>
<dbReference type="InterPro" id="IPR008187">
    <property type="entry name" value="Vpu"/>
</dbReference>
<keyword evidence="10" id="KW-1133">Transmembrane helix</keyword>
<evidence type="ECO:0000256" key="9">
    <source>
        <dbReference type="ARBA" id="ARBA00023303"/>
    </source>
</evidence>
<keyword evidence="5 10" id="KW-0053">Apoptosis</keyword>
<evidence type="ECO:0000256" key="5">
    <source>
        <dbReference type="ARBA" id="ARBA00022703"/>
    </source>
</evidence>
<keyword evidence="3 10" id="KW-0945">Host-virus interaction</keyword>
<organism evidence="11 12">
    <name type="scientific">Simian immunodeficiency virus</name>
    <name type="common">SIV</name>
    <dbReference type="NCBI Taxonomy" id="11723"/>
    <lineage>
        <taxon>Viruses</taxon>
        <taxon>Riboviria</taxon>
        <taxon>Pararnavirae</taxon>
        <taxon>Artverviricota</taxon>
        <taxon>Revtraviricetes</taxon>
        <taxon>Ortervirales</taxon>
        <taxon>Retroviridae</taxon>
        <taxon>Orthoretrovirinae</taxon>
        <taxon>Lentivirus</taxon>
        <taxon>Lentivirus simimdef</taxon>
    </lineage>
</organism>
<keyword evidence="7 10" id="KW-0406">Ion transport</keyword>
<proteinExistence type="inferred from homology"/>
<evidence type="ECO:0000256" key="1">
    <source>
        <dbReference type="ARBA" id="ARBA00022448"/>
    </source>
</evidence>
<comment type="subcellular location">
    <subcellularLocation>
        <location evidence="10">Host membrane</location>
        <topology evidence="10">Single-pass type I membrane protein</topology>
    </subcellularLocation>
</comment>
<dbReference type="GO" id="GO:0033644">
    <property type="term" value="C:host cell membrane"/>
    <property type="evidence" value="ECO:0007669"/>
    <property type="project" value="UniProtKB-SubCell"/>
</dbReference>
<evidence type="ECO:0000256" key="3">
    <source>
        <dbReference type="ARBA" id="ARBA00022581"/>
    </source>
</evidence>
<comment type="function">
    <text evidence="10">Enhances virion budding, by targeting human CD4 and Tetherin/BST2 to proteasome degradation. Degradation of CD4 prevents any unwanted premature interactions between viral Env and its receptor human CD4 in the endoplasmic reticulum. Degradation of antiretroviral protein Tetherin/BST2 is important for virion budding, as BST2 tethers new viral particles to the host cell membrane. Mechanistically, Vpu bridges either CD4 or BST2 to BTRC, a substrate recognition subunit of the Skp1/Cullin/F-box protein E3 ubiquitin ligase, induces their ubiquitination and subsequent proteasomal degradation. The alteration of the E3 ligase specificity by Vpu seems to interfere with the degradation of host IKBKB, leading to NF-kappa-B down-regulation and subsequent apoptosis. Acts as a viroporin that forms an oligomeric ion channel in membranes. Modulates the host DNA repair mechanisms to promote degradation of nuclear viral cDNA in cells that are already productively infected in order to suppress immune sensing and proviral hyper-integration (superinfection). Manipulates PML-NBs and modulates SUMOylation of host BLM protein thereby enhancing its DNA-end processing activity toward viral unintegrated linear DNA. Also inhibits RAD52-mediated homologous repair of viral cDNA, preventing the generation of dead-end circular forms of single copies of the long terminal repeat and permitting sustained nucleolytic attack.</text>
</comment>
<dbReference type="GO" id="GO:0005261">
    <property type="term" value="F:monoatomic cation channel activity"/>
    <property type="evidence" value="ECO:0007669"/>
    <property type="project" value="InterPro"/>
</dbReference>
<gene>
    <name evidence="10 11" type="primary">vpu</name>
</gene>
<keyword evidence="2" id="KW-0597">Phosphoprotein</keyword>
<accession>B9V2S1</accession>
<keyword evidence="6 10" id="KW-1043">Host membrane</keyword>
<name>B9V2S1_SIV</name>
<evidence type="ECO:0000313" key="11">
    <source>
        <dbReference type="EMBL" id="ACM63171.1"/>
    </source>
</evidence>
<keyword evidence="1 10" id="KW-0813">Transport</keyword>
<dbReference type="GO" id="GO:0032801">
    <property type="term" value="P:receptor catabolic process"/>
    <property type="evidence" value="ECO:0007669"/>
    <property type="project" value="InterPro"/>
</dbReference>